<organism evidence="2 3">
    <name type="scientific">Limnobacter litoralis</name>
    <dbReference type="NCBI Taxonomy" id="481366"/>
    <lineage>
        <taxon>Bacteria</taxon>
        <taxon>Pseudomonadati</taxon>
        <taxon>Pseudomonadota</taxon>
        <taxon>Betaproteobacteria</taxon>
        <taxon>Burkholderiales</taxon>
        <taxon>Burkholderiaceae</taxon>
        <taxon>Limnobacter</taxon>
    </lineage>
</organism>
<sequence length="160" mass="17503">MKLDFKNDSTMIFNEMGRLLGLAPVLLMMVATISLVATVVKVGDFLSQRSKVSQLAELPKFQINVNPVDQSLYESYARVLSRLSSQVEVTGSARGLVIRIAKATDYPEFMYVLNSVQGISKDVVWKADEICLAKCTEGASVAIIKGVRETVSVKLKGQVS</sequence>
<keyword evidence="1" id="KW-1133">Transmembrane helix</keyword>
<protein>
    <submittedName>
        <fullName evidence="2">Uncharacterized protein</fullName>
    </submittedName>
</protein>
<keyword evidence="1" id="KW-0812">Transmembrane</keyword>
<proteinExistence type="predicted"/>
<dbReference type="EMBL" id="BSOJ01000030">
    <property type="protein sequence ID" value="GLR27311.1"/>
    <property type="molecule type" value="Genomic_DNA"/>
</dbReference>
<evidence type="ECO:0000313" key="3">
    <source>
        <dbReference type="Proteomes" id="UP001156664"/>
    </source>
</evidence>
<reference evidence="3" key="1">
    <citation type="journal article" date="2019" name="Int. J. Syst. Evol. Microbiol.">
        <title>The Global Catalogue of Microorganisms (GCM) 10K type strain sequencing project: providing services to taxonomists for standard genome sequencing and annotation.</title>
        <authorList>
            <consortium name="The Broad Institute Genomics Platform"/>
            <consortium name="The Broad Institute Genome Sequencing Center for Infectious Disease"/>
            <person name="Wu L."/>
            <person name="Ma J."/>
        </authorList>
    </citation>
    <scope>NUCLEOTIDE SEQUENCE [LARGE SCALE GENOMIC DNA]</scope>
    <source>
        <strain evidence="3">NBRC 105857</strain>
    </source>
</reference>
<gene>
    <name evidence="2" type="ORF">GCM10007875_24020</name>
</gene>
<name>A0ABQ5YVP6_9BURK</name>
<keyword evidence="1" id="KW-0472">Membrane</keyword>
<keyword evidence="3" id="KW-1185">Reference proteome</keyword>
<feature type="transmembrane region" description="Helical" evidence="1">
    <location>
        <begin position="20"/>
        <end position="40"/>
    </location>
</feature>
<comment type="caution">
    <text evidence="2">The sequence shown here is derived from an EMBL/GenBank/DDBJ whole genome shotgun (WGS) entry which is preliminary data.</text>
</comment>
<evidence type="ECO:0000313" key="2">
    <source>
        <dbReference type="EMBL" id="GLR27311.1"/>
    </source>
</evidence>
<dbReference type="RefSeq" id="WP_284282062.1">
    <property type="nucleotide sequence ID" value="NZ_BSOJ01000030.1"/>
</dbReference>
<evidence type="ECO:0000256" key="1">
    <source>
        <dbReference type="SAM" id="Phobius"/>
    </source>
</evidence>
<accession>A0ABQ5YVP6</accession>
<dbReference type="Proteomes" id="UP001156664">
    <property type="component" value="Unassembled WGS sequence"/>
</dbReference>